<dbReference type="SUPFAM" id="SSF46689">
    <property type="entry name" value="Homeodomain-like"/>
    <property type="match status" value="1"/>
</dbReference>
<evidence type="ECO:0000259" key="1">
    <source>
        <dbReference type="Pfam" id="PF02796"/>
    </source>
</evidence>
<dbReference type="EMBL" id="NCMJ01000192">
    <property type="protein sequence ID" value="PLE24389.1"/>
    <property type="molecule type" value="Genomic_DNA"/>
</dbReference>
<reference evidence="2 3" key="1">
    <citation type="journal article" date="2017" name="J. Infect. Dis.">
        <title>An Analysis of the Epidemic of Klebsiella pneumoniae Carbapenemase-Producing K. pneumoniae: Convergence of Two Evolutionary Mechanisms Creates the Perfect Storm.</title>
        <authorList>
            <person name="Rojas L.J."/>
            <person name="Weinstock G.M."/>
            <person name="De La Cadena E."/>
            <person name="Diaz L."/>
            <person name="Rios R."/>
            <person name="Hanson B.M."/>
            <person name="Brown J.S."/>
            <person name="Vats P."/>
            <person name="Phillips D.S."/>
            <person name="Nguyen H."/>
            <person name="Hujer K.M."/>
            <person name="Correa A."/>
            <person name="Adams M.D."/>
            <person name="Perez F."/>
            <person name="Sodergren E."/>
            <person name="Narechania A."/>
            <person name="Planet P.J."/>
            <person name="Villegas M.V."/>
            <person name="Bonomo R.A."/>
            <person name="Arias C.A."/>
        </authorList>
    </citation>
    <scope>NUCLEOTIDE SEQUENCE [LARGE SCALE GENOMIC DNA]</scope>
    <source>
        <strain evidence="2 3">COL-Kpn30</strain>
    </source>
</reference>
<dbReference type="Proteomes" id="UP000234439">
    <property type="component" value="Unassembled WGS sequence"/>
</dbReference>
<name>A0A9Q6EUR6_KLEPN</name>
<comment type="caution">
    <text evidence="2">The sequence shown here is derived from an EMBL/GenBank/DDBJ whole genome shotgun (WGS) entry which is preliminary data.</text>
</comment>
<evidence type="ECO:0000313" key="2">
    <source>
        <dbReference type="EMBL" id="PLE24389.1"/>
    </source>
</evidence>
<proteinExistence type="predicted"/>
<organism evidence="2 3">
    <name type="scientific">Klebsiella pneumoniae</name>
    <dbReference type="NCBI Taxonomy" id="573"/>
    <lineage>
        <taxon>Bacteria</taxon>
        <taxon>Pseudomonadati</taxon>
        <taxon>Pseudomonadota</taxon>
        <taxon>Gammaproteobacteria</taxon>
        <taxon>Enterobacterales</taxon>
        <taxon>Enterobacteriaceae</taxon>
        <taxon>Klebsiella/Raoultella group</taxon>
        <taxon>Klebsiella</taxon>
        <taxon>Klebsiella pneumoniae complex</taxon>
    </lineage>
</organism>
<protein>
    <submittedName>
        <fullName evidence="2">Resolvase</fullName>
    </submittedName>
</protein>
<dbReference type="InterPro" id="IPR009057">
    <property type="entry name" value="Homeodomain-like_sf"/>
</dbReference>
<dbReference type="Pfam" id="PF02796">
    <property type="entry name" value="HTH_7"/>
    <property type="match status" value="1"/>
</dbReference>
<sequence length="40" mass="4399">MTRAIINRAEDMLIAGATRQQVADVTGVDLKTIYKYFPAG</sequence>
<dbReference type="GO" id="GO:0003677">
    <property type="term" value="F:DNA binding"/>
    <property type="evidence" value="ECO:0007669"/>
    <property type="project" value="InterPro"/>
</dbReference>
<accession>A0A9Q6EUR6</accession>
<dbReference type="GO" id="GO:0000150">
    <property type="term" value="F:DNA strand exchange activity"/>
    <property type="evidence" value="ECO:0007669"/>
    <property type="project" value="InterPro"/>
</dbReference>
<feature type="domain" description="Resolvase HTH" evidence="1">
    <location>
        <begin position="6"/>
        <end position="39"/>
    </location>
</feature>
<dbReference type="AlphaFoldDB" id="A0A9Q6EUR6"/>
<gene>
    <name evidence="2" type="ORF">B6I68_28150</name>
</gene>
<dbReference type="Gene3D" id="1.10.10.60">
    <property type="entry name" value="Homeodomain-like"/>
    <property type="match status" value="1"/>
</dbReference>
<evidence type="ECO:0000313" key="3">
    <source>
        <dbReference type="Proteomes" id="UP000234439"/>
    </source>
</evidence>
<dbReference type="InterPro" id="IPR006120">
    <property type="entry name" value="Resolvase_HTH_dom"/>
</dbReference>